<keyword evidence="2" id="KW-0238">DNA-binding</keyword>
<proteinExistence type="predicted"/>
<dbReference type="Gene3D" id="1.10.260.40">
    <property type="entry name" value="lambda repressor-like DNA-binding domains"/>
    <property type="match status" value="1"/>
</dbReference>
<dbReference type="InterPro" id="IPR050807">
    <property type="entry name" value="TransReg_Diox_bact_type"/>
</dbReference>
<protein>
    <submittedName>
        <fullName evidence="6">Helix-turn-helix domain protein</fullName>
    </submittedName>
</protein>
<evidence type="ECO:0000256" key="4">
    <source>
        <dbReference type="SAM" id="MobiDB-lite"/>
    </source>
</evidence>
<keyword evidence="1" id="KW-0805">Transcription regulation</keyword>
<comment type="caution">
    <text evidence="6">The sequence shown here is derived from an EMBL/GenBank/DDBJ whole genome shotgun (WGS) entry which is preliminary data.</text>
</comment>
<dbReference type="PROSITE" id="PS50943">
    <property type="entry name" value="HTH_CROC1"/>
    <property type="match status" value="1"/>
</dbReference>
<dbReference type="GO" id="GO:0003677">
    <property type="term" value="F:DNA binding"/>
    <property type="evidence" value="ECO:0007669"/>
    <property type="project" value="UniProtKB-KW"/>
</dbReference>
<dbReference type="PANTHER" id="PTHR46797:SF23">
    <property type="entry name" value="HTH-TYPE TRANSCRIPTIONAL REGULATOR SUTR"/>
    <property type="match status" value="1"/>
</dbReference>
<feature type="domain" description="HTH cro/C1-type" evidence="5">
    <location>
        <begin position="13"/>
        <end position="67"/>
    </location>
</feature>
<dbReference type="CDD" id="cd00093">
    <property type="entry name" value="HTH_XRE"/>
    <property type="match status" value="1"/>
</dbReference>
<accession>A0A256FK89</accession>
<dbReference type="EMBL" id="NNRJ01000051">
    <property type="protein sequence ID" value="OYR15188.1"/>
    <property type="molecule type" value="Genomic_DNA"/>
</dbReference>
<evidence type="ECO:0000313" key="6">
    <source>
        <dbReference type="EMBL" id="OYR15188.1"/>
    </source>
</evidence>
<organism evidence="6 7">
    <name type="scientific">Brucella thiophenivorans</name>
    <dbReference type="NCBI Taxonomy" id="571255"/>
    <lineage>
        <taxon>Bacteria</taxon>
        <taxon>Pseudomonadati</taxon>
        <taxon>Pseudomonadota</taxon>
        <taxon>Alphaproteobacteria</taxon>
        <taxon>Hyphomicrobiales</taxon>
        <taxon>Brucellaceae</taxon>
        <taxon>Brucella/Ochrobactrum group</taxon>
        <taxon>Brucella</taxon>
    </lineage>
</organism>
<evidence type="ECO:0000256" key="1">
    <source>
        <dbReference type="ARBA" id="ARBA00023015"/>
    </source>
</evidence>
<evidence type="ECO:0000313" key="7">
    <source>
        <dbReference type="Proteomes" id="UP000215590"/>
    </source>
</evidence>
<dbReference type="GO" id="GO:0005829">
    <property type="term" value="C:cytosol"/>
    <property type="evidence" value="ECO:0007669"/>
    <property type="project" value="TreeGrafter"/>
</dbReference>
<dbReference type="GO" id="GO:0003700">
    <property type="term" value="F:DNA-binding transcription factor activity"/>
    <property type="evidence" value="ECO:0007669"/>
    <property type="project" value="TreeGrafter"/>
</dbReference>
<dbReference type="Proteomes" id="UP000215590">
    <property type="component" value="Unassembled WGS sequence"/>
</dbReference>
<dbReference type="SUPFAM" id="SSF47413">
    <property type="entry name" value="lambda repressor-like DNA-binding domains"/>
    <property type="match status" value="1"/>
</dbReference>
<keyword evidence="7" id="KW-1185">Reference proteome</keyword>
<feature type="compositionally biased region" description="Basic residues" evidence="4">
    <location>
        <begin position="80"/>
        <end position="90"/>
    </location>
</feature>
<feature type="region of interest" description="Disordered" evidence="4">
    <location>
        <begin position="71"/>
        <end position="90"/>
    </location>
</feature>
<dbReference type="PANTHER" id="PTHR46797">
    <property type="entry name" value="HTH-TYPE TRANSCRIPTIONAL REGULATOR"/>
    <property type="match status" value="1"/>
</dbReference>
<dbReference type="Pfam" id="PF01381">
    <property type="entry name" value="HTH_3"/>
    <property type="match status" value="1"/>
</dbReference>
<dbReference type="AlphaFoldDB" id="A0A256FK89"/>
<keyword evidence="3" id="KW-0804">Transcription</keyword>
<reference evidence="6 7" key="1">
    <citation type="submission" date="2017-07" db="EMBL/GenBank/DDBJ databases">
        <title>Phylogenetic study on the rhizospheric bacterium Ochrobactrum sp. A44.</title>
        <authorList>
            <person name="Krzyzanowska D.M."/>
            <person name="Ossowicki A."/>
            <person name="Rajewska M."/>
            <person name="Maciag T."/>
            <person name="Kaczynski Z."/>
            <person name="Czerwicka M."/>
            <person name="Jafra S."/>
        </authorList>
    </citation>
    <scope>NUCLEOTIDE SEQUENCE [LARGE SCALE GENOMIC DNA]</scope>
    <source>
        <strain evidence="6 7">DSM 7216</strain>
    </source>
</reference>
<evidence type="ECO:0000256" key="2">
    <source>
        <dbReference type="ARBA" id="ARBA00023125"/>
    </source>
</evidence>
<evidence type="ECO:0000256" key="3">
    <source>
        <dbReference type="ARBA" id="ARBA00023163"/>
    </source>
</evidence>
<gene>
    <name evidence="6" type="ORF">CEV31_2887</name>
</gene>
<dbReference type="InterPro" id="IPR010982">
    <property type="entry name" value="Lambda_DNA-bd_dom_sf"/>
</dbReference>
<evidence type="ECO:0000259" key="5">
    <source>
        <dbReference type="PROSITE" id="PS50943"/>
    </source>
</evidence>
<dbReference type="InterPro" id="IPR001387">
    <property type="entry name" value="Cro/C1-type_HTH"/>
</dbReference>
<name>A0A256FK89_9HYPH</name>
<sequence>MIMDVKKIIGWNLRYIRSERGLSQERLALEAQIDRSYVGRVERGMENVTVSTLEAMATALNVPVSALFVEPQPDAEKPKGLKAGRKPKQT</sequence>
<dbReference type="SMART" id="SM00530">
    <property type="entry name" value="HTH_XRE"/>
    <property type="match status" value="1"/>
</dbReference>